<keyword evidence="12" id="KW-1185">Reference proteome</keyword>
<dbReference type="EMBL" id="NOXT01000124">
    <property type="protein sequence ID" value="OYQ24749.1"/>
    <property type="molecule type" value="Genomic_DNA"/>
</dbReference>
<reference evidence="11 12" key="1">
    <citation type="submission" date="2017-07" db="EMBL/GenBank/DDBJ databases">
        <title>Sandarakinorhabdus cyanobacteriorum sp. nov., a novel bacterium isolated from cyanobacterial aggregates in a eutrophic lake.</title>
        <authorList>
            <person name="Cai H."/>
        </authorList>
    </citation>
    <scope>NUCLEOTIDE SEQUENCE [LARGE SCALE GENOMIC DNA]</scope>
    <source>
        <strain evidence="11 12">TH057</strain>
    </source>
</reference>
<dbReference type="Pfam" id="PF13492">
    <property type="entry name" value="GAF_3"/>
    <property type="match status" value="1"/>
</dbReference>
<evidence type="ECO:0000256" key="6">
    <source>
        <dbReference type="ARBA" id="ARBA00022777"/>
    </source>
</evidence>
<dbReference type="PANTHER" id="PTHR43065:SF10">
    <property type="entry name" value="PEROXIDE STRESS-ACTIVATED HISTIDINE KINASE MAK3"/>
    <property type="match status" value="1"/>
</dbReference>
<dbReference type="SUPFAM" id="SSF55874">
    <property type="entry name" value="ATPase domain of HSP90 chaperone/DNA topoisomerase II/histidine kinase"/>
    <property type="match status" value="1"/>
</dbReference>
<dbReference type="InterPro" id="IPR003594">
    <property type="entry name" value="HATPase_dom"/>
</dbReference>
<dbReference type="AlphaFoldDB" id="A0A255Y6A5"/>
<dbReference type="Gene3D" id="3.30.565.10">
    <property type="entry name" value="Histidine kinase-like ATPase, C-terminal domain"/>
    <property type="match status" value="1"/>
</dbReference>
<feature type="transmembrane region" description="Helical" evidence="9">
    <location>
        <begin position="169"/>
        <end position="192"/>
    </location>
</feature>
<dbReference type="InterPro" id="IPR003018">
    <property type="entry name" value="GAF"/>
</dbReference>
<dbReference type="PANTHER" id="PTHR43065">
    <property type="entry name" value="SENSOR HISTIDINE KINASE"/>
    <property type="match status" value="1"/>
</dbReference>
<evidence type="ECO:0000256" key="4">
    <source>
        <dbReference type="ARBA" id="ARBA00022679"/>
    </source>
</evidence>
<keyword evidence="9" id="KW-0812">Transmembrane</keyword>
<dbReference type="GO" id="GO:0000160">
    <property type="term" value="P:phosphorelay signal transduction system"/>
    <property type="evidence" value="ECO:0007669"/>
    <property type="project" value="UniProtKB-KW"/>
</dbReference>
<sequence length="701" mass="76215">MIPLTEVGLFSHLMALLAYLGLAVAAVSRQRATFNLLMAGAALLTALWAGSFAYAYVVDPAAQVWLSRFQTIKIAGWIGLLLYALRPEWLGGSGSARSAFWVGGVLGFVMTLQLVIDLSGATEGVFAGTAGAVGSFFLVTRIAVSVTGVVLAHNFYINSLPADRSGLRLLAIGLAGLFLYDLNFYTFAFLLPPGSTDLYNIRGAVNALLVILFVFATRDSLVKGARVSRAIAFQTVAFSGVGFYLIAMSLLAYLLRLVGGSWGTLLQVTFLFGTILLGVVVLASERFRARLKVAIARNFYRYQYDYRTEWLRFIATISAPGDADTLPTRVVQALARVLDARGGWLLVPDDDRLQPMANWDMAHIEPEPIAIDSPLVAWLQKEDRALDLDRVRSGEAPGAPAVPGWLLDDRRLWLVVPAVNRDALAGVVLVGRSMAPRTLNWEDEELLKTLGRQVGSYIAESSGQAALEEARRFEEFNRRFAFILHDIKNLVSQLSLLARNAERHADNPEFRADMVETLKVSVGKMNALLAWLSQRARSGEGEDRPLSLAALLRQLAKSRGAAWPALSLHLPDDADALIVNGDAERLEQMLAHLLQNAIDASTAGSPIRIDAARSGQQLIISIADRGHGMSARFIRQELFQPFQSTKPGGFGIGAYEAREIARAHGGRLDVASREGEGTTFTISLPAAGQAPDMVQLERGEA</sequence>
<dbReference type="SMART" id="SM00387">
    <property type="entry name" value="HATPase_c"/>
    <property type="match status" value="1"/>
</dbReference>
<evidence type="ECO:0000256" key="2">
    <source>
        <dbReference type="ARBA" id="ARBA00012438"/>
    </source>
</evidence>
<keyword evidence="8" id="KW-0902">Two-component regulatory system</keyword>
<evidence type="ECO:0000259" key="10">
    <source>
        <dbReference type="PROSITE" id="PS50109"/>
    </source>
</evidence>
<feature type="transmembrane region" description="Helical" evidence="9">
    <location>
        <begin position="98"/>
        <end position="116"/>
    </location>
</feature>
<evidence type="ECO:0000256" key="3">
    <source>
        <dbReference type="ARBA" id="ARBA00022553"/>
    </source>
</evidence>
<dbReference type="EC" id="2.7.13.3" evidence="2"/>
<dbReference type="InterPro" id="IPR014265">
    <property type="entry name" value="XrtA/PrsK"/>
</dbReference>
<dbReference type="InterPro" id="IPR029016">
    <property type="entry name" value="GAF-like_dom_sf"/>
</dbReference>
<comment type="caution">
    <text evidence="11">The sequence shown here is derived from an EMBL/GenBank/DDBJ whole genome shotgun (WGS) entry which is preliminary data.</text>
</comment>
<dbReference type="InterPro" id="IPR036890">
    <property type="entry name" value="HATPase_C_sf"/>
</dbReference>
<dbReference type="GO" id="GO:0005524">
    <property type="term" value="F:ATP binding"/>
    <property type="evidence" value="ECO:0007669"/>
    <property type="project" value="UniProtKB-KW"/>
</dbReference>
<evidence type="ECO:0000256" key="5">
    <source>
        <dbReference type="ARBA" id="ARBA00022741"/>
    </source>
</evidence>
<gene>
    <name evidence="11" type="ORF">CHU93_15445</name>
</gene>
<dbReference type="PRINTS" id="PR00344">
    <property type="entry name" value="BCTRLSENSOR"/>
</dbReference>
<evidence type="ECO:0000256" key="8">
    <source>
        <dbReference type="ARBA" id="ARBA00023012"/>
    </source>
</evidence>
<organism evidence="11 12">
    <name type="scientific">Sandarakinorhabdus cyanobacteriorum</name>
    <dbReference type="NCBI Taxonomy" id="1981098"/>
    <lineage>
        <taxon>Bacteria</taxon>
        <taxon>Pseudomonadati</taxon>
        <taxon>Pseudomonadota</taxon>
        <taxon>Alphaproteobacteria</taxon>
        <taxon>Sphingomonadales</taxon>
        <taxon>Sphingosinicellaceae</taxon>
        <taxon>Sandarakinorhabdus</taxon>
    </lineage>
</organism>
<keyword evidence="5" id="KW-0547">Nucleotide-binding</keyword>
<dbReference type="GO" id="GO:0004673">
    <property type="term" value="F:protein histidine kinase activity"/>
    <property type="evidence" value="ECO:0007669"/>
    <property type="project" value="UniProtKB-EC"/>
</dbReference>
<feature type="transmembrane region" description="Helical" evidence="9">
    <location>
        <begin position="198"/>
        <end position="218"/>
    </location>
</feature>
<dbReference type="Proteomes" id="UP000216991">
    <property type="component" value="Unassembled WGS sequence"/>
</dbReference>
<keyword evidence="9" id="KW-1133">Transmembrane helix</keyword>
<protein>
    <recommendedName>
        <fullName evidence="2">histidine kinase</fullName>
        <ecNumber evidence="2">2.7.13.3</ecNumber>
    </recommendedName>
</protein>
<keyword evidence="3" id="KW-0597">Phosphoprotein</keyword>
<proteinExistence type="predicted"/>
<feature type="domain" description="Histidine kinase" evidence="10">
    <location>
        <begin position="482"/>
        <end position="688"/>
    </location>
</feature>
<evidence type="ECO:0000256" key="7">
    <source>
        <dbReference type="ARBA" id="ARBA00022840"/>
    </source>
</evidence>
<feature type="transmembrane region" description="Helical" evidence="9">
    <location>
        <begin position="136"/>
        <end position="157"/>
    </location>
</feature>
<dbReference type="Pfam" id="PF02518">
    <property type="entry name" value="HATPase_c"/>
    <property type="match status" value="1"/>
</dbReference>
<dbReference type="InterPro" id="IPR004358">
    <property type="entry name" value="Sig_transdc_His_kin-like_C"/>
</dbReference>
<evidence type="ECO:0000256" key="1">
    <source>
        <dbReference type="ARBA" id="ARBA00000085"/>
    </source>
</evidence>
<keyword evidence="4" id="KW-0808">Transferase</keyword>
<dbReference type="NCBIfam" id="TIGR02916">
    <property type="entry name" value="PEP_his_kin"/>
    <property type="match status" value="1"/>
</dbReference>
<evidence type="ECO:0000256" key="9">
    <source>
        <dbReference type="SAM" id="Phobius"/>
    </source>
</evidence>
<keyword evidence="9" id="KW-0472">Membrane</keyword>
<feature type="transmembrane region" description="Helical" evidence="9">
    <location>
        <begin position="6"/>
        <end position="27"/>
    </location>
</feature>
<dbReference type="PROSITE" id="PS50109">
    <property type="entry name" value="HIS_KIN"/>
    <property type="match status" value="1"/>
</dbReference>
<evidence type="ECO:0000313" key="12">
    <source>
        <dbReference type="Proteomes" id="UP000216991"/>
    </source>
</evidence>
<comment type="catalytic activity">
    <reaction evidence="1">
        <text>ATP + protein L-histidine = ADP + protein N-phospho-L-histidine.</text>
        <dbReference type="EC" id="2.7.13.3"/>
    </reaction>
</comment>
<dbReference type="Gene3D" id="3.30.450.40">
    <property type="match status" value="1"/>
</dbReference>
<name>A0A255Y6A5_9SPHN</name>
<feature type="transmembrane region" description="Helical" evidence="9">
    <location>
        <begin position="34"/>
        <end position="57"/>
    </location>
</feature>
<dbReference type="OrthoDB" id="9785691at2"/>
<feature type="transmembrane region" description="Helical" evidence="9">
    <location>
        <begin position="69"/>
        <end position="86"/>
    </location>
</feature>
<evidence type="ECO:0000313" key="11">
    <source>
        <dbReference type="EMBL" id="OYQ24749.1"/>
    </source>
</evidence>
<keyword evidence="7" id="KW-0067">ATP-binding</keyword>
<dbReference type="InterPro" id="IPR005467">
    <property type="entry name" value="His_kinase_dom"/>
</dbReference>
<feature type="transmembrane region" description="Helical" evidence="9">
    <location>
        <begin position="261"/>
        <end position="283"/>
    </location>
</feature>
<keyword evidence="6" id="KW-0418">Kinase</keyword>
<dbReference type="SUPFAM" id="SSF55781">
    <property type="entry name" value="GAF domain-like"/>
    <property type="match status" value="1"/>
</dbReference>
<accession>A0A255Y6A5</accession>
<feature type="transmembrane region" description="Helical" evidence="9">
    <location>
        <begin position="230"/>
        <end position="255"/>
    </location>
</feature>
<dbReference type="RefSeq" id="WP_094475042.1">
    <property type="nucleotide sequence ID" value="NZ_NOXT01000124.1"/>
</dbReference>